<name>A0AA96Y3B8_9CYAN</name>
<protein>
    <submittedName>
        <fullName evidence="1">Uncharacterized protein</fullName>
    </submittedName>
</protein>
<dbReference type="KEGG" id="tog:HNI00_07265"/>
<proteinExistence type="predicted"/>
<accession>A0AA96Y3B8</accession>
<gene>
    <name evidence="1" type="ORF">HNI00_07265</name>
</gene>
<dbReference type="AlphaFoldDB" id="A0AA96Y3B8"/>
<evidence type="ECO:0000313" key="1">
    <source>
        <dbReference type="EMBL" id="WOB42975.1"/>
    </source>
</evidence>
<dbReference type="RefSeq" id="WP_316792009.1">
    <property type="nucleotide sequence ID" value="NZ_CP053540.1"/>
</dbReference>
<reference evidence="1" key="1">
    <citation type="submission" date="2020-05" db="EMBL/GenBank/DDBJ databases">
        <authorList>
            <person name="Zhu T."/>
            <person name="Keshari N."/>
            <person name="Lu X."/>
        </authorList>
    </citation>
    <scope>NUCLEOTIDE SEQUENCE</scope>
    <source>
        <strain evidence="1">NK1-22</strain>
    </source>
</reference>
<dbReference type="EMBL" id="CP053540">
    <property type="protein sequence ID" value="WOB42975.1"/>
    <property type="molecule type" value="Genomic_DNA"/>
</dbReference>
<sequence length="86" mass="9715">MTSLAPFLTMSIEHLDFNDQDAQDEIIRMMERNCAIAALLDGSMHPDDLLDLLEAQGLDPVQYVNEVDSNVDWIIRNLCPGRVLDL</sequence>
<organism evidence="1">
    <name type="scientific">Thermoleptolyngbya oregonensis NK1-22</name>
    <dbReference type="NCBI Taxonomy" id="2547457"/>
    <lineage>
        <taxon>Bacteria</taxon>
        <taxon>Bacillati</taxon>
        <taxon>Cyanobacteriota</taxon>
        <taxon>Cyanophyceae</taxon>
        <taxon>Oculatellales</taxon>
        <taxon>Oculatellaceae</taxon>
        <taxon>Thermoleptolyngbya</taxon>
    </lineage>
</organism>